<reference evidence="1 2" key="1">
    <citation type="journal article" date="2016" name="Nat. Commun.">
        <title>Thousands of microbial genomes shed light on interconnected biogeochemical processes in an aquifer system.</title>
        <authorList>
            <person name="Anantharaman K."/>
            <person name="Brown C.T."/>
            <person name="Hug L.A."/>
            <person name="Sharon I."/>
            <person name="Castelle C.J."/>
            <person name="Probst A.J."/>
            <person name="Thomas B.C."/>
            <person name="Singh A."/>
            <person name="Wilkins M.J."/>
            <person name="Karaoz U."/>
            <person name="Brodie E.L."/>
            <person name="Williams K.H."/>
            <person name="Hubbard S.S."/>
            <person name="Banfield J.F."/>
        </authorList>
    </citation>
    <scope>NUCLEOTIDE SEQUENCE [LARGE SCALE GENOMIC DNA]</scope>
</reference>
<protein>
    <submittedName>
        <fullName evidence="1">Uncharacterized protein</fullName>
    </submittedName>
</protein>
<organism evidence="1 2">
    <name type="scientific">Candidatus Azambacteria bacterium RIFCSPLOWO2_01_FULL_46_25</name>
    <dbReference type="NCBI Taxonomy" id="1797298"/>
    <lineage>
        <taxon>Bacteria</taxon>
        <taxon>Candidatus Azamiibacteriota</taxon>
    </lineage>
</organism>
<comment type="caution">
    <text evidence="1">The sequence shown here is derived from an EMBL/GenBank/DDBJ whole genome shotgun (WGS) entry which is preliminary data.</text>
</comment>
<proteinExistence type="predicted"/>
<dbReference type="EMBL" id="MEYS01000001">
    <property type="protein sequence ID" value="OGD34678.1"/>
    <property type="molecule type" value="Genomic_DNA"/>
</dbReference>
<dbReference type="AlphaFoldDB" id="A0A1F5BVS5"/>
<gene>
    <name evidence="1" type="ORF">A2988_04225</name>
</gene>
<dbReference type="Proteomes" id="UP000176650">
    <property type="component" value="Unassembled WGS sequence"/>
</dbReference>
<evidence type="ECO:0000313" key="2">
    <source>
        <dbReference type="Proteomes" id="UP000176650"/>
    </source>
</evidence>
<name>A0A1F5BVS5_9BACT</name>
<dbReference type="STRING" id="1797298.A2988_04225"/>
<evidence type="ECO:0000313" key="1">
    <source>
        <dbReference type="EMBL" id="OGD34678.1"/>
    </source>
</evidence>
<sequence>MGLDEGILNIELSSDDDYTTEPVLDEYTFKMAAALRQAKIASPAKSKTVQCACGMLVVKSNCILPDGTPTNSLAVHYLAHHRSKISLEELEKISRLKLVYNPEEEPPLTQKVLTPRKR</sequence>
<accession>A0A1F5BVS5</accession>